<dbReference type="AlphaFoldDB" id="A0A2S8H8N3"/>
<sequence length="325" mass="37146">MTLIVAGYTGVTLWSRKNYDRIFFVADTLLSAEGRTDKRDRLIEIFKKIRNIPVKVWTPHFDTDGHFARYLESFSSTCVIAYAGSTLTFSHMLNGIQEHLGQLRYTFIDGQYKIVKHCSGDAIQKNYAETWADDIVFESRNLPALTADLQMEVISHVIRRALKDVSAHRLLDQNSFKSISCQLAVALYCWEARKPVLYHVEVVLTEEFPKYATLKYRQLGEQETAVLGKPLQREVEELMRAVRDAPESPAEKTRIGGQLDRGTDELKAAKTLLRKEILADEEGELNYIGGRIDCWEFSERGRTKQWYELPAVSDSEEGSIISPDE</sequence>
<reference evidence="1 2" key="1">
    <citation type="submission" date="2018-02" db="EMBL/GenBank/DDBJ databases">
        <title>Draft genome sequencing of Pseudomonas frederiksbergensis 11-D3.</title>
        <authorList>
            <person name="Zheng B.-X."/>
        </authorList>
    </citation>
    <scope>NUCLEOTIDE SEQUENCE [LARGE SCALE GENOMIC DNA]</scope>
    <source>
        <strain evidence="1 2">11-D3</strain>
    </source>
</reference>
<organism evidence="1 2">
    <name type="scientific">Pseudomonas frederiksbergensis</name>
    <dbReference type="NCBI Taxonomy" id="104087"/>
    <lineage>
        <taxon>Bacteria</taxon>
        <taxon>Pseudomonadati</taxon>
        <taxon>Pseudomonadota</taxon>
        <taxon>Gammaproteobacteria</taxon>
        <taxon>Pseudomonadales</taxon>
        <taxon>Pseudomonadaceae</taxon>
        <taxon>Pseudomonas</taxon>
    </lineage>
</organism>
<dbReference type="Proteomes" id="UP000239687">
    <property type="component" value="Unassembled WGS sequence"/>
</dbReference>
<accession>A0A2S8H8N3</accession>
<protein>
    <submittedName>
        <fullName evidence="1">Uncharacterized protein</fullName>
    </submittedName>
</protein>
<name>A0A2S8H8N3_9PSED</name>
<dbReference type="EMBL" id="PUIN01000018">
    <property type="protein sequence ID" value="PQO98870.1"/>
    <property type="molecule type" value="Genomic_DNA"/>
</dbReference>
<proteinExistence type="predicted"/>
<comment type="caution">
    <text evidence="1">The sequence shown here is derived from an EMBL/GenBank/DDBJ whole genome shotgun (WGS) entry which is preliminary data.</text>
</comment>
<evidence type="ECO:0000313" key="2">
    <source>
        <dbReference type="Proteomes" id="UP000239687"/>
    </source>
</evidence>
<evidence type="ECO:0000313" key="1">
    <source>
        <dbReference type="EMBL" id="PQO98870.1"/>
    </source>
</evidence>
<dbReference type="RefSeq" id="WP_105347648.1">
    <property type="nucleotide sequence ID" value="NZ_PUIN01000018.1"/>
</dbReference>
<gene>
    <name evidence="1" type="ORF">C5612_27090</name>
</gene>